<evidence type="ECO:0000256" key="1">
    <source>
        <dbReference type="SAM" id="MobiDB-lite"/>
    </source>
</evidence>
<feature type="region of interest" description="Disordered" evidence="1">
    <location>
        <begin position="1"/>
        <end position="40"/>
    </location>
</feature>
<evidence type="ECO:0000313" key="2">
    <source>
        <dbReference type="EMBL" id="KAK3370988.1"/>
    </source>
</evidence>
<comment type="caution">
    <text evidence="2">The sequence shown here is derived from an EMBL/GenBank/DDBJ whole genome shotgun (WGS) entry which is preliminary data.</text>
</comment>
<gene>
    <name evidence="2" type="ORF">B0T24DRAFT_627582</name>
</gene>
<organism evidence="2 3">
    <name type="scientific">Lasiosphaeria ovina</name>
    <dbReference type="NCBI Taxonomy" id="92902"/>
    <lineage>
        <taxon>Eukaryota</taxon>
        <taxon>Fungi</taxon>
        <taxon>Dikarya</taxon>
        <taxon>Ascomycota</taxon>
        <taxon>Pezizomycotina</taxon>
        <taxon>Sordariomycetes</taxon>
        <taxon>Sordariomycetidae</taxon>
        <taxon>Sordariales</taxon>
        <taxon>Lasiosphaeriaceae</taxon>
        <taxon>Lasiosphaeria</taxon>
    </lineage>
</organism>
<accession>A0AAE0K6J6</accession>
<keyword evidence="3" id="KW-1185">Reference proteome</keyword>
<protein>
    <submittedName>
        <fullName evidence="2">Uncharacterized protein</fullName>
    </submittedName>
</protein>
<sequence length="263" mass="29161">MLAQPKDAENTTPTSLASPVTSRPASIVTPQLTPPSTDKTPTFIHAPAENPFPVYVGTSSRSTINGTETLFSWDHIGVGHGVQLSAQQPLTISLPSSPITSPEEKRAADTENRPLQSLRWGLWPDLELSRLPEWHAPPPFTNDLTSPRDVDWLLHPSHDDVPTENLLPICSCWRSPWLSYRFHQSAKDCLKRMMAMSGSRTKVGLKSSFDLQEAPRTAPLIGSINTRDPSTLEIQSSLEIQSPLEIQRHSRSIIRLEPLVTAR</sequence>
<evidence type="ECO:0000313" key="3">
    <source>
        <dbReference type="Proteomes" id="UP001287356"/>
    </source>
</evidence>
<proteinExistence type="predicted"/>
<dbReference type="EMBL" id="JAULSN010000005">
    <property type="protein sequence ID" value="KAK3370988.1"/>
    <property type="molecule type" value="Genomic_DNA"/>
</dbReference>
<name>A0AAE0K6J6_9PEZI</name>
<feature type="compositionally biased region" description="Polar residues" evidence="1">
    <location>
        <begin position="10"/>
        <end position="40"/>
    </location>
</feature>
<reference evidence="2" key="1">
    <citation type="journal article" date="2023" name="Mol. Phylogenet. Evol.">
        <title>Genome-scale phylogeny and comparative genomics of the fungal order Sordariales.</title>
        <authorList>
            <person name="Hensen N."/>
            <person name="Bonometti L."/>
            <person name="Westerberg I."/>
            <person name="Brannstrom I.O."/>
            <person name="Guillou S."/>
            <person name="Cros-Aarteil S."/>
            <person name="Calhoun S."/>
            <person name="Haridas S."/>
            <person name="Kuo A."/>
            <person name="Mondo S."/>
            <person name="Pangilinan J."/>
            <person name="Riley R."/>
            <person name="LaButti K."/>
            <person name="Andreopoulos B."/>
            <person name="Lipzen A."/>
            <person name="Chen C."/>
            <person name="Yan M."/>
            <person name="Daum C."/>
            <person name="Ng V."/>
            <person name="Clum A."/>
            <person name="Steindorff A."/>
            <person name="Ohm R.A."/>
            <person name="Martin F."/>
            <person name="Silar P."/>
            <person name="Natvig D.O."/>
            <person name="Lalanne C."/>
            <person name="Gautier V."/>
            <person name="Ament-Velasquez S.L."/>
            <person name="Kruys A."/>
            <person name="Hutchinson M.I."/>
            <person name="Powell A.J."/>
            <person name="Barry K."/>
            <person name="Miller A.N."/>
            <person name="Grigoriev I.V."/>
            <person name="Debuchy R."/>
            <person name="Gladieux P."/>
            <person name="Hiltunen Thoren M."/>
            <person name="Johannesson H."/>
        </authorList>
    </citation>
    <scope>NUCLEOTIDE SEQUENCE</scope>
    <source>
        <strain evidence="2">CBS 958.72</strain>
    </source>
</reference>
<dbReference type="AlphaFoldDB" id="A0AAE0K6J6"/>
<reference evidence="2" key="2">
    <citation type="submission" date="2023-06" db="EMBL/GenBank/DDBJ databases">
        <authorList>
            <consortium name="Lawrence Berkeley National Laboratory"/>
            <person name="Haridas S."/>
            <person name="Hensen N."/>
            <person name="Bonometti L."/>
            <person name="Westerberg I."/>
            <person name="Brannstrom I.O."/>
            <person name="Guillou S."/>
            <person name="Cros-Aarteil S."/>
            <person name="Calhoun S."/>
            <person name="Kuo A."/>
            <person name="Mondo S."/>
            <person name="Pangilinan J."/>
            <person name="Riley R."/>
            <person name="Labutti K."/>
            <person name="Andreopoulos B."/>
            <person name="Lipzen A."/>
            <person name="Chen C."/>
            <person name="Yanf M."/>
            <person name="Daum C."/>
            <person name="Ng V."/>
            <person name="Clum A."/>
            <person name="Steindorff A."/>
            <person name="Ohm R."/>
            <person name="Martin F."/>
            <person name="Silar P."/>
            <person name="Natvig D."/>
            <person name="Lalanne C."/>
            <person name="Gautier V."/>
            <person name="Ament-Velasquez S.L."/>
            <person name="Kruys A."/>
            <person name="Hutchinson M.I."/>
            <person name="Powell A.J."/>
            <person name="Barry K."/>
            <person name="Miller A.N."/>
            <person name="Grigoriev I.V."/>
            <person name="Debuchy R."/>
            <person name="Gladieux P."/>
            <person name="Thoren M.H."/>
            <person name="Johannesson H."/>
        </authorList>
    </citation>
    <scope>NUCLEOTIDE SEQUENCE</scope>
    <source>
        <strain evidence="2">CBS 958.72</strain>
    </source>
</reference>
<dbReference type="Proteomes" id="UP001287356">
    <property type="component" value="Unassembled WGS sequence"/>
</dbReference>